<evidence type="ECO:0000256" key="1">
    <source>
        <dbReference type="SAM" id="Phobius"/>
    </source>
</evidence>
<dbReference type="AlphaFoldDB" id="A0A6C0IK44"/>
<evidence type="ECO:0000313" key="2">
    <source>
        <dbReference type="EMBL" id="QHT93601.1"/>
    </source>
</evidence>
<feature type="transmembrane region" description="Helical" evidence="1">
    <location>
        <begin position="6"/>
        <end position="24"/>
    </location>
</feature>
<accession>A0A6C0IK44</accession>
<keyword evidence="1" id="KW-1133">Transmembrane helix</keyword>
<protein>
    <submittedName>
        <fullName evidence="2">Uncharacterized protein</fullName>
    </submittedName>
</protein>
<name>A0A6C0IK44_9ZZZZ</name>
<keyword evidence="1" id="KW-0472">Membrane</keyword>
<reference evidence="2" key="1">
    <citation type="journal article" date="2020" name="Nature">
        <title>Giant virus diversity and host interactions through global metagenomics.</title>
        <authorList>
            <person name="Schulz F."/>
            <person name="Roux S."/>
            <person name="Paez-Espino D."/>
            <person name="Jungbluth S."/>
            <person name="Walsh D.A."/>
            <person name="Denef V.J."/>
            <person name="McMahon K.D."/>
            <person name="Konstantinidis K.T."/>
            <person name="Eloe-Fadrosh E.A."/>
            <person name="Kyrpides N.C."/>
            <person name="Woyke T."/>
        </authorList>
    </citation>
    <scope>NUCLEOTIDE SEQUENCE</scope>
    <source>
        <strain evidence="2">GVMAG-M-3300024252-29</strain>
    </source>
</reference>
<keyword evidence="1" id="KW-0812">Transmembrane</keyword>
<sequence>MSNFNIIVKVVFISIAVTFIMYGLSGFTQIKNMIFGTVKIINKIPILDTLSEFTGASLSRLYVQSSAFYDKMGIYGMPDNPLPDDHYMY</sequence>
<organism evidence="2">
    <name type="scientific">viral metagenome</name>
    <dbReference type="NCBI Taxonomy" id="1070528"/>
    <lineage>
        <taxon>unclassified sequences</taxon>
        <taxon>metagenomes</taxon>
        <taxon>organismal metagenomes</taxon>
    </lineage>
</organism>
<dbReference type="EMBL" id="MN740209">
    <property type="protein sequence ID" value="QHT93601.1"/>
    <property type="molecule type" value="Genomic_DNA"/>
</dbReference>
<proteinExistence type="predicted"/>